<dbReference type="PANTHER" id="PTHR42878:SF15">
    <property type="entry name" value="BACTERIOPHYTOCHROME"/>
    <property type="match status" value="1"/>
</dbReference>
<dbReference type="GO" id="GO:0009584">
    <property type="term" value="P:detection of visible light"/>
    <property type="evidence" value="ECO:0007669"/>
    <property type="project" value="InterPro"/>
</dbReference>
<keyword evidence="14" id="KW-1185">Reference proteome</keyword>
<proteinExistence type="inferred from homology"/>
<keyword evidence="10" id="KW-0675">Receptor</keyword>
<dbReference type="Gene3D" id="3.30.565.10">
    <property type="entry name" value="Histidine kinase-like ATPase, C-terminal domain"/>
    <property type="match status" value="1"/>
</dbReference>
<evidence type="ECO:0000259" key="11">
    <source>
        <dbReference type="PROSITE" id="PS50046"/>
    </source>
</evidence>
<dbReference type="InterPro" id="IPR036097">
    <property type="entry name" value="HisK_dim/P_sf"/>
</dbReference>
<dbReference type="InterPro" id="IPR043150">
    <property type="entry name" value="Phytochrome_PHY_sf"/>
</dbReference>
<dbReference type="InterPro" id="IPR013515">
    <property type="entry name" value="Phytochrome_cen-reg"/>
</dbReference>
<dbReference type="InterPro" id="IPR005467">
    <property type="entry name" value="His_kinase_dom"/>
</dbReference>
<dbReference type="InterPro" id="IPR004358">
    <property type="entry name" value="Sig_transdc_His_kin-like_C"/>
</dbReference>
<evidence type="ECO:0000256" key="9">
    <source>
        <dbReference type="ARBA" id="ARBA00022991"/>
    </source>
</evidence>
<dbReference type="CDD" id="cd00082">
    <property type="entry name" value="HisKA"/>
    <property type="match status" value="1"/>
</dbReference>
<dbReference type="GO" id="GO:0000156">
    <property type="term" value="F:phosphorelay response regulator activity"/>
    <property type="evidence" value="ECO:0007669"/>
    <property type="project" value="TreeGrafter"/>
</dbReference>
<dbReference type="GO" id="GO:0030295">
    <property type="term" value="F:protein kinase activator activity"/>
    <property type="evidence" value="ECO:0007669"/>
    <property type="project" value="TreeGrafter"/>
</dbReference>
<dbReference type="Pfam" id="PF00360">
    <property type="entry name" value="PHY"/>
    <property type="match status" value="1"/>
</dbReference>
<evidence type="ECO:0000256" key="1">
    <source>
        <dbReference type="ARBA" id="ARBA00000085"/>
    </source>
</evidence>
<evidence type="ECO:0000259" key="12">
    <source>
        <dbReference type="PROSITE" id="PS50109"/>
    </source>
</evidence>
<dbReference type="Gene3D" id="3.30.450.20">
    <property type="entry name" value="PAS domain"/>
    <property type="match status" value="1"/>
</dbReference>
<evidence type="ECO:0000256" key="7">
    <source>
        <dbReference type="ARBA" id="ARBA00022679"/>
    </source>
</evidence>
<dbReference type="SMART" id="SM00388">
    <property type="entry name" value="HisKA"/>
    <property type="match status" value="1"/>
</dbReference>
<reference evidence="13 14" key="1">
    <citation type="submission" date="2017-08" db="EMBL/GenBank/DDBJ databases">
        <title>The whole genome shortgun sequences of strain Leeuwenhoekiella nanhaiensis G18 from the South China Sea.</title>
        <authorList>
            <person name="Liu Q."/>
        </authorList>
    </citation>
    <scope>NUCLEOTIDE SEQUENCE [LARGE SCALE GENOMIC DNA]</scope>
    <source>
        <strain evidence="13 14">G18</strain>
    </source>
</reference>
<dbReference type="EMBL" id="NQXA01000011">
    <property type="protein sequence ID" value="PHQ28750.1"/>
    <property type="molecule type" value="Genomic_DNA"/>
</dbReference>
<dbReference type="InterPro" id="IPR036890">
    <property type="entry name" value="HATPase_C_sf"/>
</dbReference>
<dbReference type="InterPro" id="IPR016132">
    <property type="entry name" value="Phyto_chromo_attachment"/>
</dbReference>
<dbReference type="Pfam" id="PF02518">
    <property type="entry name" value="HATPase_c"/>
    <property type="match status" value="1"/>
</dbReference>
<dbReference type="InterPro" id="IPR003661">
    <property type="entry name" value="HisK_dim/P_dom"/>
</dbReference>
<keyword evidence="9" id="KW-0157">Chromophore</keyword>
<keyword evidence="5" id="KW-0597">Phosphoprotein</keyword>
<dbReference type="AlphaFoldDB" id="A0A2G1VQ62"/>
<dbReference type="RefSeq" id="WP_099646742.1">
    <property type="nucleotide sequence ID" value="NZ_KZ319293.1"/>
</dbReference>
<dbReference type="SUPFAM" id="SSF47384">
    <property type="entry name" value="Homodimeric domain of signal transducing histidine kinase"/>
    <property type="match status" value="1"/>
</dbReference>
<organism evidence="13 14">
    <name type="scientific">Leeuwenhoekiella nanhaiensis</name>
    <dbReference type="NCBI Taxonomy" id="1655491"/>
    <lineage>
        <taxon>Bacteria</taxon>
        <taxon>Pseudomonadati</taxon>
        <taxon>Bacteroidota</taxon>
        <taxon>Flavobacteriia</taxon>
        <taxon>Flavobacteriales</taxon>
        <taxon>Flavobacteriaceae</taxon>
        <taxon>Leeuwenhoekiella</taxon>
    </lineage>
</organism>
<evidence type="ECO:0000313" key="13">
    <source>
        <dbReference type="EMBL" id="PHQ28750.1"/>
    </source>
</evidence>
<comment type="catalytic activity">
    <reaction evidence="1">
        <text>ATP + protein L-histidine = ADP + protein N-phospho-L-histidine.</text>
        <dbReference type="EC" id="2.7.13.3"/>
    </reaction>
</comment>
<dbReference type="SUPFAM" id="SSF55874">
    <property type="entry name" value="ATPase domain of HSP90 chaperone/DNA topoisomerase II/histidine kinase"/>
    <property type="match status" value="1"/>
</dbReference>
<dbReference type="SUPFAM" id="SSF55785">
    <property type="entry name" value="PYP-like sensor domain (PAS domain)"/>
    <property type="match status" value="1"/>
</dbReference>
<dbReference type="Gene3D" id="3.30.450.40">
    <property type="match status" value="1"/>
</dbReference>
<dbReference type="Proteomes" id="UP000229433">
    <property type="component" value="Unassembled WGS sequence"/>
</dbReference>
<dbReference type="InterPro" id="IPR003594">
    <property type="entry name" value="HATPase_dom"/>
</dbReference>
<dbReference type="GO" id="GO:0009881">
    <property type="term" value="F:photoreceptor activity"/>
    <property type="evidence" value="ECO:0007669"/>
    <property type="project" value="UniProtKB-KW"/>
</dbReference>
<dbReference type="InterPro" id="IPR013654">
    <property type="entry name" value="PAS_2"/>
</dbReference>
<evidence type="ECO:0000256" key="3">
    <source>
        <dbReference type="ARBA" id="ARBA00012438"/>
    </source>
</evidence>
<dbReference type="OrthoDB" id="9766459at2"/>
<dbReference type="PROSITE" id="PS50046">
    <property type="entry name" value="PHYTOCHROME_2"/>
    <property type="match status" value="1"/>
</dbReference>
<dbReference type="GO" id="GO:0006355">
    <property type="term" value="P:regulation of DNA-templated transcription"/>
    <property type="evidence" value="ECO:0007669"/>
    <property type="project" value="InterPro"/>
</dbReference>
<comment type="similarity">
    <text evidence="2">In the N-terminal section; belongs to the phytochrome family.</text>
</comment>
<dbReference type="PANTHER" id="PTHR42878">
    <property type="entry name" value="TWO-COMPONENT HISTIDINE KINASE"/>
    <property type="match status" value="1"/>
</dbReference>
<dbReference type="SMART" id="SM00065">
    <property type="entry name" value="GAF"/>
    <property type="match status" value="1"/>
</dbReference>
<evidence type="ECO:0000313" key="14">
    <source>
        <dbReference type="Proteomes" id="UP000229433"/>
    </source>
</evidence>
<dbReference type="PROSITE" id="PS50109">
    <property type="entry name" value="HIS_KIN"/>
    <property type="match status" value="1"/>
</dbReference>
<comment type="caution">
    <text evidence="13">The sequence shown here is derived from an EMBL/GenBank/DDBJ whole genome shotgun (WGS) entry which is preliminary data.</text>
</comment>
<keyword evidence="7" id="KW-0808">Transferase</keyword>
<evidence type="ECO:0000256" key="5">
    <source>
        <dbReference type="ARBA" id="ARBA00022553"/>
    </source>
</evidence>
<sequence>MSISSLYPKEVTLTNCDKEPIHILGKIQSCGYLLAAAFESQIIKYCSENIAELLSKDSTAVLGEKLSAYFEDNLLRKYSDLEDQEKAIPQKVEFNEKAFLLIAHHYAGNLIFELEPLETEENPYEHQIYLSKIVSELNAAESEQEMCDLTASLIKESYDYDRVMIYRFDENWDGVVVSEEKEEHMESWLGLRYPASDIPQQARKLFLKQGVRIIADVKSQSVAIHALSGNEQENPVDLTQSELRASSPIHIEYLENMEVGATMTAAIISKGTLWGLIACHHNTPKFISYYKRQSCKYLTQVLSSRIILSTANQALLKVNESAVLRNKLLEKISKDWDVLNGLTTGDYTMLEVTDAQGSAVLLDGQIRMTGETPDEDAIRKLVKALSLADLEDNYYYSNALGKDFEEFEVLKSKASGVLCVFLSSARKDALIWFKAEKIKTVNWAGKPEKVMSPDDDQRMSPRKSFEKWSVLQEAHSEPWQDYEIAAAQALKQDISEIILEKYEEVKLLNSKLQSAYEDLETFSYSVAHDLRAPLRGIDGFAQIIKEDYSDVLDDFGKSSVDTIIDSADRMNHLIDDILEFSRVTQADLHRTPFSLKEVTEELLKFLNLRNDYPNTRIDISSDLPEVEADQRMVTQLMQNLLTNALKYSAAAEKPLIEIGVENIKGKDYYFVKDNGIGFDAKRHKKRIFILFSRLVGKEYPGSGLGLTIVKRIIKKHNGKIKVRSTPGEGSTFLFTLK</sequence>
<protein>
    <recommendedName>
        <fullName evidence="3">histidine kinase</fullName>
        <ecNumber evidence="3">2.7.13.3</ecNumber>
    </recommendedName>
</protein>
<dbReference type="InterPro" id="IPR050351">
    <property type="entry name" value="BphY/WalK/GraS-like"/>
</dbReference>
<dbReference type="Gene3D" id="1.10.287.130">
    <property type="match status" value="1"/>
</dbReference>
<dbReference type="Pfam" id="PF01590">
    <property type="entry name" value="GAF"/>
    <property type="match status" value="1"/>
</dbReference>
<dbReference type="InterPro" id="IPR029016">
    <property type="entry name" value="GAF-like_dom_sf"/>
</dbReference>
<keyword evidence="6" id="KW-0716">Sensory transduction</keyword>
<dbReference type="SMART" id="SM00387">
    <property type="entry name" value="HATPase_c"/>
    <property type="match status" value="1"/>
</dbReference>
<dbReference type="Pfam" id="PF00512">
    <property type="entry name" value="HisKA"/>
    <property type="match status" value="1"/>
</dbReference>
<dbReference type="PRINTS" id="PR00344">
    <property type="entry name" value="BCTRLSENSOR"/>
</dbReference>
<accession>A0A2G1VQ62</accession>
<evidence type="ECO:0000256" key="8">
    <source>
        <dbReference type="ARBA" id="ARBA00022777"/>
    </source>
</evidence>
<keyword evidence="4" id="KW-0600">Photoreceptor protein</keyword>
<dbReference type="GO" id="GO:0000155">
    <property type="term" value="F:phosphorelay sensor kinase activity"/>
    <property type="evidence" value="ECO:0007669"/>
    <property type="project" value="InterPro"/>
</dbReference>
<dbReference type="SUPFAM" id="SSF55781">
    <property type="entry name" value="GAF domain-like"/>
    <property type="match status" value="2"/>
</dbReference>
<gene>
    <name evidence="13" type="ORF">CJ305_13095</name>
</gene>
<dbReference type="GO" id="GO:0007234">
    <property type="term" value="P:osmosensory signaling via phosphorelay pathway"/>
    <property type="evidence" value="ECO:0007669"/>
    <property type="project" value="TreeGrafter"/>
</dbReference>
<evidence type="ECO:0000256" key="10">
    <source>
        <dbReference type="ARBA" id="ARBA00023170"/>
    </source>
</evidence>
<dbReference type="InterPro" id="IPR035965">
    <property type="entry name" value="PAS-like_dom_sf"/>
</dbReference>
<evidence type="ECO:0000256" key="4">
    <source>
        <dbReference type="ARBA" id="ARBA00022543"/>
    </source>
</evidence>
<dbReference type="Pfam" id="PF08446">
    <property type="entry name" value="PAS_2"/>
    <property type="match status" value="1"/>
</dbReference>
<dbReference type="InterPro" id="IPR003018">
    <property type="entry name" value="GAF"/>
</dbReference>
<feature type="domain" description="Phytochrome chromophore attachment site" evidence="11">
    <location>
        <begin position="142"/>
        <end position="304"/>
    </location>
</feature>
<evidence type="ECO:0000256" key="2">
    <source>
        <dbReference type="ARBA" id="ARBA00006402"/>
    </source>
</evidence>
<name>A0A2G1VQ62_9FLAO</name>
<dbReference type="Gene3D" id="3.30.450.270">
    <property type="match status" value="1"/>
</dbReference>
<dbReference type="EC" id="2.7.13.3" evidence="3"/>
<feature type="domain" description="Histidine kinase" evidence="12">
    <location>
        <begin position="525"/>
        <end position="737"/>
    </location>
</feature>
<keyword evidence="8 13" id="KW-0418">Kinase</keyword>
<evidence type="ECO:0000256" key="6">
    <source>
        <dbReference type="ARBA" id="ARBA00022606"/>
    </source>
</evidence>